<proteinExistence type="predicted"/>
<dbReference type="EMBL" id="AEVG01000114">
    <property type="protein sequence ID" value="EFX91287.1"/>
    <property type="molecule type" value="Genomic_DNA"/>
</dbReference>
<reference evidence="1 2" key="1">
    <citation type="submission" date="2011-01" db="EMBL/GenBank/DDBJ databases">
        <authorList>
            <person name="Muzny D."/>
            <person name="Qin X."/>
            <person name="Deng J."/>
            <person name="Jiang H."/>
            <person name="Liu Y."/>
            <person name="Qu J."/>
            <person name="Song X.-Z."/>
            <person name="Zhang L."/>
            <person name="Thornton R."/>
            <person name="Coyle M."/>
            <person name="Francisco L."/>
            <person name="Jackson L."/>
            <person name="Javaid M."/>
            <person name="Korchina V."/>
            <person name="Kovar C."/>
            <person name="Mata R."/>
            <person name="Mathew T."/>
            <person name="Ngo R."/>
            <person name="Nguyen L."/>
            <person name="Nguyen N."/>
            <person name="Okwuonu G."/>
            <person name="Ongeri F."/>
            <person name="Pham C."/>
            <person name="Simmons D."/>
            <person name="Wilczek-Boney K."/>
            <person name="Hale W."/>
            <person name="Jakkamsetti A."/>
            <person name="Pham P."/>
            <person name="Ruth R."/>
            <person name="San Lucas F."/>
            <person name="Warren J."/>
            <person name="Zhang J."/>
            <person name="Zhao Z."/>
            <person name="Zhou C."/>
            <person name="Zhu D."/>
            <person name="Lee S."/>
            <person name="Bess C."/>
            <person name="Blankenburg K."/>
            <person name="Forbes L."/>
            <person name="Fu Q."/>
            <person name="Gubbala S."/>
            <person name="Hirani K."/>
            <person name="Jayaseelan J.C."/>
            <person name="Lara F."/>
            <person name="Munidasa M."/>
            <person name="Palculict T."/>
            <person name="Patil S."/>
            <person name="Pu L.-L."/>
            <person name="Saada N."/>
            <person name="Tang L."/>
            <person name="Weissenberger G."/>
            <person name="Zhu Y."/>
            <person name="Hemphill L."/>
            <person name="Shang Y."/>
            <person name="Youmans B."/>
            <person name="Ayvaz T."/>
            <person name="Ross M."/>
            <person name="Santibanez J."/>
            <person name="Aqrawi P."/>
            <person name="Gross S."/>
            <person name="Joshi V."/>
            <person name="Fowler G."/>
            <person name="Nazareth L."/>
            <person name="Reid J."/>
            <person name="Worley K."/>
            <person name="Petrosino J."/>
            <person name="Highlander S."/>
            <person name="Gibbs R."/>
        </authorList>
    </citation>
    <scope>NUCLEOTIDE SEQUENCE [LARGE SCALE GENOMIC DNA]</scope>
    <source>
        <strain evidence="1 2">ATCC 25976</strain>
    </source>
</reference>
<name>E8KIK4_9PAST</name>
<gene>
    <name evidence="1" type="ORF">HMPREF0027_1671</name>
</gene>
<keyword evidence="2" id="KW-1185">Reference proteome</keyword>
<dbReference type="AlphaFoldDB" id="E8KIK4"/>
<accession>E8KIK4</accession>
<evidence type="ECO:0000313" key="1">
    <source>
        <dbReference type="EMBL" id="EFX91287.1"/>
    </source>
</evidence>
<sequence length="107" mass="12476">MQSKKMKNSAIKNITEVLQNSSLSRIVQRANQLNDLHQKVQKLLPEQYRGLYRIVNLVDNQLVFEVQNATVRQGLQLQSSHLLRLIHSDFPNVTELQFKVNPSFRHI</sequence>
<comment type="caution">
    <text evidence="1">The sequence shown here is derived from an EMBL/GenBank/DDBJ whole genome shotgun (WGS) entry which is preliminary data.</text>
</comment>
<evidence type="ECO:0000313" key="2">
    <source>
        <dbReference type="Proteomes" id="UP000005467"/>
    </source>
</evidence>
<dbReference type="InterPro" id="IPR007922">
    <property type="entry name" value="DciA-like"/>
</dbReference>
<dbReference type="Pfam" id="PF05258">
    <property type="entry name" value="DciA"/>
    <property type="match status" value="1"/>
</dbReference>
<organism evidence="1 2">
    <name type="scientific">Actinobacillus ureae ATCC 25976</name>
    <dbReference type="NCBI Taxonomy" id="887324"/>
    <lineage>
        <taxon>Bacteria</taxon>
        <taxon>Pseudomonadati</taxon>
        <taxon>Pseudomonadota</taxon>
        <taxon>Gammaproteobacteria</taxon>
        <taxon>Pasteurellales</taxon>
        <taxon>Pasteurellaceae</taxon>
        <taxon>Actinobacillus</taxon>
    </lineage>
</organism>
<evidence type="ECO:0008006" key="3">
    <source>
        <dbReference type="Google" id="ProtNLM"/>
    </source>
</evidence>
<dbReference type="Proteomes" id="UP000005467">
    <property type="component" value="Unassembled WGS sequence"/>
</dbReference>
<dbReference type="HOGENOM" id="CLU_170977_0_0_6"/>
<protein>
    <recommendedName>
        <fullName evidence="3">DUF721 domain-containing protein</fullName>
    </recommendedName>
</protein>